<dbReference type="PANTHER" id="PTHR34572:SF8">
    <property type="entry name" value="(RAPE) HYPOTHETICAL PROTEIN"/>
    <property type="match status" value="1"/>
</dbReference>
<protein>
    <submittedName>
        <fullName evidence="2">Uncharacterized protein</fullName>
    </submittedName>
</protein>
<evidence type="ECO:0000313" key="3">
    <source>
        <dbReference type="Proteomes" id="UP001054252"/>
    </source>
</evidence>
<feature type="region of interest" description="Disordered" evidence="1">
    <location>
        <begin position="37"/>
        <end position="59"/>
    </location>
</feature>
<reference evidence="2 3" key="1">
    <citation type="journal article" date="2021" name="Commun. Biol.">
        <title>The genome of Shorea leprosula (Dipterocarpaceae) highlights the ecological relevance of drought in aseasonal tropical rainforests.</title>
        <authorList>
            <person name="Ng K.K.S."/>
            <person name="Kobayashi M.J."/>
            <person name="Fawcett J.A."/>
            <person name="Hatakeyama M."/>
            <person name="Paape T."/>
            <person name="Ng C.H."/>
            <person name="Ang C.C."/>
            <person name="Tnah L.H."/>
            <person name="Lee C.T."/>
            <person name="Nishiyama T."/>
            <person name="Sese J."/>
            <person name="O'Brien M.J."/>
            <person name="Copetti D."/>
            <person name="Mohd Noor M.I."/>
            <person name="Ong R.C."/>
            <person name="Putra M."/>
            <person name="Sireger I.Z."/>
            <person name="Indrioko S."/>
            <person name="Kosugi Y."/>
            <person name="Izuno A."/>
            <person name="Isagi Y."/>
            <person name="Lee S.L."/>
            <person name="Shimizu K.K."/>
        </authorList>
    </citation>
    <scope>NUCLEOTIDE SEQUENCE [LARGE SCALE GENOMIC DNA]</scope>
    <source>
        <strain evidence="2">214</strain>
    </source>
</reference>
<evidence type="ECO:0000313" key="2">
    <source>
        <dbReference type="EMBL" id="GKV38733.1"/>
    </source>
</evidence>
<dbReference type="AlphaFoldDB" id="A0AAV5LPL4"/>
<organism evidence="2 3">
    <name type="scientific">Rubroshorea leprosula</name>
    <dbReference type="NCBI Taxonomy" id="152421"/>
    <lineage>
        <taxon>Eukaryota</taxon>
        <taxon>Viridiplantae</taxon>
        <taxon>Streptophyta</taxon>
        <taxon>Embryophyta</taxon>
        <taxon>Tracheophyta</taxon>
        <taxon>Spermatophyta</taxon>
        <taxon>Magnoliopsida</taxon>
        <taxon>eudicotyledons</taxon>
        <taxon>Gunneridae</taxon>
        <taxon>Pentapetalae</taxon>
        <taxon>rosids</taxon>
        <taxon>malvids</taxon>
        <taxon>Malvales</taxon>
        <taxon>Dipterocarpaceae</taxon>
        <taxon>Rubroshorea</taxon>
    </lineage>
</organism>
<gene>
    <name evidence="2" type="ORF">SLEP1_g46613</name>
</gene>
<dbReference type="PANTHER" id="PTHR34572">
    <property type="entry name" value="GOLGIN FAMILY A PROTEIN"/>
    <property type="match status" value="1"/>
</dbReference>
<feature type="region of interest" description="Disordered" evidence="1">
    <location>
        <begin position="71"/>
        <end position="182"/>
    </location>
</feature>
<keyword evidence="3" id="KW-1185">Reference proteome</keyword>
<dbReference type="EMBL" id="BPVZ01000130">
    <property type="protein sequence ID" value="GKV38733.1"/>
    <property type="molecule type" value="Genomic_DNA"/>
</dbReference>
<dbReference type="Proteomes" id="UP001054252">
    <property type="component" value="Unassembled WGS sequence"/>
</dbReference>
<feature type="compositionally biased region" description="Basic and acidic residues" evidence="1">
    <location>
        <begin position="127"/>
        <end position="141"/>
    </location>
</feature>
<comment type="caution">
    <text evidence="2">The sequence shown here is derived from an EMBL/GenBank/DDBJ whole genome shotgun (WGS) entry which is preliminary data.</text>
</comment>
<evidence type="ECO:0000256" key="1">
    <source>
        <dbReference type="SAM" id="MobiDB-lite"/>
    </source>
</evidence>
<name>A0AAV5LPL4_9ROSI</name>
<sequence>MDGVGSARLGRLSARYGSSAVFNGPVRKWKKKWVHVSPPSTVSHQNSQSHAHNGNNSSSNILLCRWTPLPTSDSASGAAEEPPKRKFRYTPVAVLEEERKRAIKQVEDEGKTKEDSQSQHSDWLSPKGDKVNINRDLKQENQHSNMGHLDLGLCLKGQNGNGHNKDQGKTAGSDGFWKMDQQ</sequence>
<feature type="compositionally biased region" description="Low complexity" evidence="1">
    <location>
        <begin position="43"/>
        <end position="59"/>
    </location>
</feature>
<accession>A0AAV5LPL4</accession>
<feature type="compositionally biased region" description="Basic and acidic residues" evidence="1">
    <location>
        <begin position="96"/>
        <end position="117"/>
    </location>
</feature>
<proteinExistence type="predicted"/>